<evidence type="ECO:0000259" key="1">
    <source>
        <dbReference type="Pfam" id="PF07796"/>
    </source>
</evidence>
<accession>A0A517DVU5</accession>
<sequence length="238" mass="26845">MGTAILACQTLRDELTLALKTTGAGYPVFYIESGLHNTPELLHKRIQEEINRIDNVDTILLVFGYCGNSLLDIKSDKATLVLPKVDDCIPLLLGSCETRKNISKEAGTYFLTKGWLDYENNLLREYERCVERYGQTKALKIMKIMMGHYKRFMLIDTGAYAVDSILAQTQNFAEQLNLCHEVVPGSLRLFHKLLQGTWDDEFLVLAPGQAVTMQDICRDSSGQIRFNQTTALQLCGNK</sequence>
<dbReference type="EMBL" id="CP036259">
    <property type="protein sequence ID" value="QDR81485.1"/>
    <property type="molecule type" value="Genomic_DNA"/>
</dbReference>
<keyword evidence="3" id="KW-1185">Reference proteome</keyword>
<evidence type="ECO:0000313" key="2">
    <source>
        <dbReference type="EMBL" id="QDR81485.1"/>
    </source>
</evidence>
<proteinExistence type="predicted"/>
<dbReference type="RefSeq" id="WP_144350973.1">
    <property type="nucleotide sequence ID" value="NZ_CP036259.1"/>
</dbReference>
<dbReference type="KEGG" id="sted:SPTER_28710"/>
<organism evidence="2 3">
    <name type="scientific">Sporomusa termitida</name>
    <dbReference type="NCBI Taxonomy" id="2377"/>
    <lineage>
        <taxon>Bacteria</taxon>
        <taxon>Bacillati</taxon>
        <taxon>Bacillota</taxon>
        <taxon>Negativicutes</taxon>
        <taxon>Selenomonadales</taxon>
        <taxon>Sporomusaceae</taxon>
        <taxon>Sporomusa</taxon>
    </lineage>
</organism>
<dbReference type="OrthoDB" id="9787351at2"/>
<gene>
    <name evidence="2" type="ORF">SPTER_28710</name>
</gene>
<protein>
    <recommendedName>
        <fullName evidence="1">DUF1638 domain-containing protein</fullName>
    </recommendedName>
</protein>
<evidence type="ECO:0000313" key="3">
    <source>
        <dbReference type="Proteomes" id="UP000320776"/>
    </source>
</evidence>
<dbReference type="Proteomes" id="UP000320776">
    <property type="component" value="Chromosome"/>
</dbReference>
<dbReference type="AlphaFoldDB" id="A0A517DVU5"/>
<name>A0A517DVU5_9FIRM</name>
<reference evidence="2 3" key="1">
    <citation type="submission" date="2019-02" db="EMBL/GenBank/DDBJ databases">
        <title>Closed genome of Sporomusa termitida DSM 4440.</title>
        <authorList>
            <person name="Poehlein A."/>
            <person name="Daniel R."/>
        </authorList>
    </citation>
    <scope>NUCLEOTIDE SEQUENCE [LARGE SCALE GENOMIC DNA]</scope>
    <source>
        <strain evidence="2 3">DSM 4440</strain>
    </source>
</reference>
<feature type="domain" description="DUF1638" evidence="1">
    <location>
        <begin position="31"/>
        <end position="194"/>
    </location>
</feature>
<dbReference type="InterPro" id="IPR012437">
    <property type="entry name" value="DUF1638"/>
</dbReference>
<dbReference type="Pfam" id="PF07796">
    <property type="entry name" value="DUF1638"/>
    <property type="match status" value="1"/>
</dbReference>